<dbReference type="EMBL" id="LNQE01000460">
    <property type="protein sequence ID" value="KUG26460.1"/>
    <property type="molecule type" value="Genomic_DNA"/>
</dbReference>
<protein>
    <submittedName>
        <fullName evidence="1">Uncharacterized protein</fullName>
    </submittedName>
</protein>
<proteinExistence type="predicted"/>
<organism evidence="1">
    <name type="scientific">hydrocarbon metagenome</name>
    <dbReference type="NCBI Taxonomy" id="938273"/>
    <lineage>
        <taxon>unclassified sequences</taxon>
        <taxon>metagenomes</taxon>
        <taxon>ecological metagenomes</taxon>
    </lineage>
</organism>
<gene>
    <name evidence="1" type="ORF">ASZ90_003708</name>
</gene>
<dbReference type="AlphaFoldDB" id="A0A0W8G064"/>
<name>A0A0W8G064_9ZZZZ</name>
<comment type="caution">
    <text evidence="1">The sequence shown here is derived from an EMBL/GenBank/DDBJ whole genome shotgun (WGS) entry which is preliminary data.</text>
</comment>
<accession>A0A0W8G064</accession>
<reference evidence="1" key="1">
    <citation type="journal article" date="2015" name="Proc. Natl. Acad. Sci. U.S.A.">
        <title>Networks of energetic and metabolic interactions define dynamics in microbial communities.</title>
        <authorList>
            <person name="Embree M."/>
            <person name="Liu J.K."/>
            <person name="Al-Bassam M.M."/>
            <person name="Zengler K."/>
        </authorList>
    </citation>
    <scope>NUCLEOTIDE SEQUENCE</scope>
</reference>
<evidence type="ECO:0000313" key="1">
    <source>
        <dbReference type="EMBL" id="KUG26460.1"/>
    </source>
</evidence>
<sequence length="50" mass="5667">MILLGLSKVNIPSKAPYGHKYLHQKFLTTIERTNKTAITIKANREISAKK</sequence>